<evidence type="ECO:0000259" key="2">
    <source>
        <dbReference type="PROSITE" id="PS51534"/>
    </source>
</evidence>
<name>A0ABW5GBN5_9PSEU</name>
<reference evidence="4" key="1">
    <citation type="journal article" date="2019" name="Int. J. Syst. Evol. Microbiol.">
        <title>The Global Catalogue of Microorganisms (GCM) 10K type strain sequencing project: providing services to taxonomists for standard genome sequencing and annotation.</title>
        <authorList>
            <consortium name="The Broad Institute Genomics Platform"/>
            <consortium name="The Broad Institute Genome Sequencing Center for Infectious Disease"/>
            <person name="Wu L."/>
            <person name="Ma J."/>
        </authorList>
    </citation>
    <scope>NUCLEOTIDE SEQUENCE [LARGE SCALE GENOMIC DNA]</scope>
    <source>
        <strain evidence="4">CGMCC 4.7643</strain>
    </source>
</reference>
<evidence type="ECO:0000313" key="4">
    <source>
        <dbReference type="Proteomes" id="UP001597419"/>
    </source>
</evidence>
<evidence type="ECO:0000313" key="3">
    <source>
        <dbReference type="EMBL" id="MFD2457827.1"/>
    </source>
</evidence>
<sequence>MIVAEPDETSRSPKVYVSYARDSARHVEQVVRFAGFLRERAGIETLVDEWETAARRDRVAWISEEYTGAEFVLVIVSPEYGRLAGSGLTQLENALINNDLGRDVREATRRILPVVLPDQSVDDIPPTLLPYSATKYVVDDLTLDGIRDLVRVIYGAPEHVKPPLGPFLPPVPGVDPIVVAERKTTPGRSPILVPGTEALVGDEHYLVHGDTFEERITADGAAVTRSARALRIGASRGYVWLRQAELRQRTPLANAVAAALVREHRLLTAPTGRTPGMPESARLAEEDGVVTLATGWPPTRTGAPCDTLAVFLPEPGEHPDLLRTRGFLRELAGVCRILAVMHGKDTPHRCLTPAGLIRLDDGRLVLRDLGLAAVAYEPGEGPDLYRAPEQRRSRQGRAGPWTDVYQLAAVAYHLATGHVPVPPNPVPIHGLVPDLPRPVGEALDRALAADPGARPDVSALASALRNA</sequence>
<dbReference type="InterPro" id="IPR011009">
    <property type="entry name" value="Kinase-like_dom_sf"/>
</dbReference>
<dbReference type="Pfam" id="PF08357">
    <property type="entry name" value="SEFIR"/>
    <property type="match status" value="1"/>
</dbReference>
<dbReference type="PROSITE" id="PS50011">
    <property type="entry name" value="PROTEIN_KINASE_DOM"/>
    <property type="match status" value="1"/>
</dbReference>
<dbReference type="SUPFAM" id="SSF56112">
    <property type="entry name" value="Protein kinase-like (PK-like)"/>
    <property type="match status" value="1"/>
</dbReference>
<dbReference type="Gene3D" id="1.10.510.10">
    <property type="entry name" value="Transferase(Phosphotransferase) domain 1"/>
    <property type="match status" value="1"/>
</dbReference>
<organism evidence="3 4">
    <name type="scientific">Amycolatopsis samaneae</name>
    <dbReference type="NCBI Taxonomy" id="664691"/>
    <lineage>
        <taxon>Bacteria</taxon>
        <taxon>Bacillati</taxon>
        <taxon>Actinomycetota</taxon>
        <taxon>Actinomycetes</taxon>
        <taxon>Pseudonocardiales</taxon>
        <taxon>Pseudonocardiaceae</taxon>
        <taxon>Amycolatopsis</taxon>
    </lineage>
</organism>
<evidence type="ECO:0000259" key="1">
    <source>
        <dbReference type="PROSITE" id="PS50011"/>
    </source>
</evidence>
<feature type="domain" description="SEFIR" evidence="2">
    <location>
        <begin position="12"/>
        <end position="145"/>
    </location>
</feature>
<dbReference type="EMBL" id="JBHUKU010000002">
    <property type="protein sequence ID" value="MFD2457827.1"/>
    <property type="molecule type" value="Genomic_DNA"/>
</dbReference>
<accession>A0ABW5GBN5</accession>
<protein>
    <submittedName>
        <fullName evidence="3">SEFIR domain-containing protein</fullName>
    </submittedName>
</protein>
<dbReference type="PROSITE" id="PS51534">
    <property type="entry name" value="SEFIR"/>
    <property type="match status" value="1"/>
</dbReference>
<dbReference type="InterPro" id="IPR035897">
    <property type="entry name" value="Toll_tir_struct_dom_sf"/>
</dbReference>
<dbReference type="RefSeq" id="WP_345389527.1">
    <property type="nucleotide sequence ID" value="NZ_BAABHG010000003.1"/>
</dbReference>
<keyword evidence="4" id="KW-1185">Reference proteome</keyword>
<dbReference type="Gene3D" id="3.40.50.11530">
    <property type="match status" value="1"/>
</dbReference>
<feature type="domain" description="Protein kinase" evidence="1">
    <location>
        <begin position="212"/>
        <end position="467"/>
    </location>
</feature>
<dbReference type="Proteomes" id="UP001597419">
    <property type="component" value="Unassembled WGS sequence"/>
</dbReference>
<dbReference type="SUPFAM" id="SSF52200">
    <property type="entry name" value="Toll/Interleukin receptor TIR domain"/>
    <property type="match status" value="1"/>
</dbReference>
<proteinExistence type="predicted"/>
<dbReference type="InterPro" id="IPR013568">
    <property type="entry name" value="SEFIR_dom"/>
</dbReference>
<gene>
    <name evidence="3" type="ORF">ACFSYJ_04420</name>
</gene>
<comment type="caution">
    <text evidence="3">The sequence shown here is derived from an EMBL/GenBank/DDBJ whole genome shotgun (WGS) entry which is preliminary data.</text>
</comment>
<dbReference type="InterPro" id="IPR000719">
    <property type="entry name" value="Prot_kinase_dom"/>
</dbReference>